<dbReference type="AlphaFoldDB" id="A0A9W9QLQ3"/>
<feature type="region of interest" description="Disordered" evidence="2">
    <location>
        <begin position="346"/>
        <end position="379"/>
    </location>
</feature>
<dbReference type="Gene3D" id="3.60.10.10">
    <property type="entry name" value="Endonuclease/exonuclease/phosphatase"/>
    <property type="match status" value="1"/>
</dbReference>
<dbReference type="InterPro" id="IPR005135">
    <property type="entry name" value="Endo/exonuclease/phosphatase"/>
</dbReference>
<reference evidence="4" key="2">
    <citation type="journal article" date="2023" name="IMA Fungus">
        <title>Comparative genomic study of the Penicillium genus elucidates a diverse pangenome and 15 lateral gene transfer events.</title>
        <authorList>
            <person name="Petersen C."/>
            <person name="Sorensen T."/>
            <person name="Nielsen M.R."/>
            <person name="Sondergaard T.E."/>
            <person name="Sorensen J.L."/>
            <person name="Fitzpatrick D.A."/>
            <person name="Frisvad J.C."/>
            <person name="Nielsen K.L."/>
        </authorList>
    </citation>
    <scope>NUCLEOTIDE SEQUENCE</scope>
    <source>
        <strain evidence="4">IBT 35675</strain>
    </source>
</reference>
<dbReference type="SUPFAM" id="SSF56219">
    <property type="entry name" value="DNase I-like"/>
    <property type="match status" value="1"/>
</dbReference>
<evidence type="ECO:0000256" key="2">
    <source>
        <dbReference type="SAM" id="MobiDB-lite"/>
    </source>
</evidence>
<evidence type="ECO:0000313" key="4">
    <source>
        <dbReference type="EMBL" id="KAJ5340337.1"/>
    </source>
</evidence>
<protein>
    <recommendedName>
        <fullName evidence="3">Endonuclease/exonuclease/phosphatase domain-containing protein</fullName>
    </recommendedName>
</protein>
<evidence type="ECO:0000256" key="1">
    <source>
        <dbReference type="SAM" id="Coils"/>
    </source>
</evidence>
<name>A0A9W9QLQ3_PENBR</name>
<feature type="region of interest" description="Disordered" evidence="2">
    <location>
        <begin position="1"/>
        <end position="47"/>
    </location>
</feature>
<gene>
    <name evidence="4" type="ORF">N7541_009461</name>
</gene>
<feature type="domain" description="Endonuclease/exonuclease/phosphatase" evidence="3">
    <location>
        <begin position="478"/>
        <end position="610"/>
    </location>
</feature>
<feature type="coiled-coil region" evidence="1">
    <location>
        <begin position="82"/>
        <end position="116"/>
    </location>
</feature>
<evidence type="ECO:0000313" key="5">
    <source>
        <dbReference type="Proteomes" id="UP001148299"/>
    </source>
</evidence>
<dbReference type="Pfam" id="PF14529">
    <property type="entry name" value="Exo_endo_phos_2"/>
    <property type="match status" value="1"/>
</dbReference>
<keyword evidence="1" id="KW-0175">Coiled coil</keyword>
<reference evidence="4" key="1">
    <citation type="submission" date="2022-12" db="EMBL/GenBank/DDBJ databases">
        <authorList>
            <person name="Petersen C."/>
        </authorList>
    </citation>
    <scope>NUCLEOTIDE SEQUENCE</scope>
    <source>
        <strain evidence="4">IBT 35675</strain>
    </source>
</reference>
<comment type="caution">
    <text evidence="4">The sequence shown here is derived from an EMBL/GenBank/DDBJ whole genome shotgun (WGS) entry which is preliminary data.</text>
</comment>
<dbReference type="InterPro" id="IPR036691">
    <property type="entry name" value="Endo/exonu/phosph_ase_sf"/>
</dbReference>
<dbReference type="EMBL" id="JAPZBR010000008">
    <property type="protein sequence ID" value="KAJ5340337.1"/>
    <property type="molecule type" value="Genomic_DNA"/>
</dbReference>
<dbReference type="GO" id="GO:0003824">
    <property type="term" value="F:catalytic activity"/>
    <property type="evidence" value="ECO:0007669"/>
    <property type="project" value="InterPro"/>
</dbReference>
<sequence>MVDPHTGGPEPPPTDTGENPTSFSVEDFQPRVPIEPLPESRKRTRSDGAFTALENTGRVTTREVWKLIDSLKLIIHHQTALIESTKAEIEEVKHDQNVLRDQNEKLHEEIRAMQAQIETLPPAPSSRTWAAVAASGNVAPPQQTDSRPDKDLNCVRISTQRSFVDPADNNNSDGNTFGRYLPTDSANNHIRTALMNAPTTQDAQVAGIGTTKTGYVIRFKDTESAELARNNTEWLNELGNNTKMVKPRFGIVVHRTPTEHFNLKSANTQAIEKIMDENGLTGQGFQIEEVAWLKRKDKILGKFASLGIWFDSAEGAERILNNGLLRGHARKHHGADIARANMNGNDAHRASERGASTAAENTQQETDSVRPPHLSNPVNPVNLNIMKSGPRMEALINDHQSQNLDVLLIQEPSITTYRTHVNHSSWRLYRPTTDTDAARFRSLIYVNRRVSTSSHRKILCDHPDVAAIKIWTSDFQLLFFSVYIPSVPLCTDAEASAEPALTAIQNTITTALRDNQRPTNIVLSGDFNRHHPMWGGNHIHPWFIEDASDLITFFQANGLHSCLPRGTPTYWSLSDPGRNSTIDQTVTDRPELLIRCHLYHENYGSDHRATYSEWNLQAHSKRTTQTRKAYERADWNKIGEEVIRRIGPWKEIKTRPALDEAVQDLTEITTASVNKFTPDIHPTPYSKRWFTPDLKVQQTKVNQLRRRWQEKCGELGRDHPHSITAFQEMQQSRRA</sequence>
<accession>A0A9W9QLQ3</accession>
<keyword evidence="5" id="KW-1185">Reference proteome</keyword>
<organism evidence="4 5">
    <name type="scientific">Penicillium brevicompactum</name>
    <dbReference type="NCBI Taxonomy" id="5074"/>
    <lineage>
        <taxon>Eukaryota</taxon>
        <taxon>Fungi</taxon>
        <taxon>Dikarya</taxon>
        <taxon>Ascomycota</taxon>
        <taxon>Pezizomycotina</taxon>
        <taxon>Eurotiomycetes</taxon>
        <taxon>Eurotiomycetidae</taxon>
        <taxon>Eurotiales</taxon>
        <taxon>Aspergillaceae</taxon>
        <taxon>Penicillium</taxon>
    </lineage>
</organism>
<evidence type="ECO:0000259" key="3">
    <source>
        <dbReference type="Pfam" id="PF14529"/>
    </source>
</evidence>
<dbReference type="Proteomes" id="UP001148299">
    <property type="component" value="Unassembled WGS sequence"/>
</dbReference>
<proteinExistence type="predicted"/>